<proteinExistence type="predicted"/>
<dbReference type="InterPro" id="IPR049820">
    <property type="entry name" value="Trnsprt_adja_ssu-like"/>
</dbReference>
<organism evidence="2 3">
    <name type="scientific">Pseudidiomarina indica</name>
    <dbReference type="NCBI Taxonomy" id="1159017"/>
    <lineage>
        <taxon>Bacteria</taxon>
        <taxon>Pseudomonadati</taxon>
        <taxon>Pseudomonadota</taxon>
        <taxon>Gammaproteobacteria</taxon>
        <taxon>Alteromonadales</taxon>
        <taxon>Idiomarinaceae</taxon>
        <taxon>Pseudidiomarina</taxon>
    </lineage>
</organism>
<dbReference type="STRING" id="1159017.SAMN02927930_00960"/>
<keyword evidence="1" id="KW-1133">Transmembrane helix</keyword>
<keyword evidence="3" id="KW-1185">Reference proteome</keyword>
<dbReference type="AlphaFoldDB" id="A0A1G6BVS9"/>
<name>A0A1G6BVS9_9GAMM</name>
<feature type="transmembrane region" description="Helical" evidence="1">
    <location>
        <begin position="6"/>
        <end position="29"/>
    </location>
</feature>
<evidence type="ECO:0000313" key="2">
    <source>
        <dbReference type="EMBL" id="SDB24753.1"/>
    </source>
</evidence>
<dbReference type="Proteomes" id="UP000199626">
    <property type="component" value="Unassembled WGS sequence"/>
</dbReference>
<sequence>MSLTFLTSYILIWPIISLAVLAVIVGATVRDYLHSKRTGRDIV</sequence>
<gene>
    <name evidence="2" type="ORF">SAMN02927930_00960</name>
</gene>
<dbReference type="NCBIfam" id="NF038354">
    <property type="entry name" value="trnsprt_adja_43"/>
    <property type="match status" value="1"/>
</dbReference>
<keyword evidence="1" id="KW-0812">Transmembrane</keyword>
<evidence type="ECO:0000313" key="3">
    <source>
        <dbReference type="Proteomes" id="UP000199626"/>
    </source>
</evidence>
<dbReference type="EMBL" id="FMXN01000004">
    <property type="protein sequence ID" value="SDB24753.1"/>
    <property type="molecule type" value="Genomic_DNA"/>
</dbReference>
<dbReference type="RefSeq" id="WP_233340110.1">
    <property type="nucleotide sequence ID" value="NZ_FMXN01000004.1"/>
</dbReference>
<keyword evidence="1" id="KW-0472">Membrane</keyword>
<reference evidence="3" key="1">
    <citation type="submission" date="2016-10" db="EMBL/GenBank/DDBJ databases">
        <authorList>
            <person name="Varghese N."/>
            <person name="Submissions S."/>
        </authorList>
    </citation>
    <scope>NUCLEOTIDE SEQUENCE [LARGE SCALE GENOMIC DNA]</scope>
    <source>
        <strain evidence="3">CGMCC 1.10824</strain>
    </source>
</reference>
<evidence type="ECO:0000256" key="1">
    <source>
        <dbReference type="SAM" id="Phobius"/>
    </source>
</evidence>
<accession>A0A1G6BVS9</accession>
<protein>
    <submittedName>
        <fullName evidence="2">Uncharacterized protein</fullName>
    </submittedName>
</protein>